<keyword evidence="1" id="KW-1133">Transmembrane helix</keyword>
<evidence type="ECO:0000313" key="2">
    <source>
        <dbReference type="EMBL" id="OZM55783.1"/>
    </source>
</evidence>
<feature type="transmembrane region" description="Helical" evidence="1">
    <location>
        <begin position="7"/>
        <end position="27"/>
    </location>
</feature>
<dbReference type="Proteomes" id="UP000217083">
    <property type="component" value="Unassembled WGS sequence"/>
</dbReference>
<keyword evidence="1" id="KW-0812">Transmembrane</keyword>
<keyword evidence="1" id="KW-0472">Membrane</keyword>
<organism evidence="2 3">
    <name type="scientific">Lottiidibacillus patelloidae</name>
    <dbReference type="NCBI Taxonomy" id="2670334"/>
    <lineage>
        <taxon>Bacteria</taxon>
        <taxon>Bacillati</taxon>
        <taxon>Bacillota</taxon>
        <taxon>Bacilli</taxon>
        <taxon>Bacillales</taxon>
        <taxon>Bacillaceae</taxon>
        <taxon>Lottiidibacillus</taxon>
    </lineage>
</organism>
<keyword evidence="3" id="KW-1185">Reference proteome</keyword>
<gene>
    <name evidence="2" type="ORF">CIB95_15585</name>
</gene>
<reference evidence="3" key="1">
    <citation type="submission" date="2017-08" db="EMBL/GenBank/DDBJ databases">
        <authorList>
            <person name="Huang Z."/>
        </authorList>
    </citation>
    <scope>NUCLEOTIDE SEQUENCE [LARGE SCALE GENOMIC DNA]</scope>
    <source>
        <strain evidence="3">SA5d-4</strain>
    </source>
</reference>
<comment type="caution">
    <text evidence="2">The sequence shown here is derived from an EMBL/GenBank/DDBJ whole genome shotgun (WGS) entry which is preliminary data.</text>
</comment>
<accession>A0A263BPW2</accession>
<proteinExistence type="predicted"/>
<reference evidence="2 3" key="2">
    <citation type="submission" date="2017-09" db="EMBL/GenBank/DDBJ databases">
        <title>Bacillus patelloidae sp. nov., isolated from the intestinal tract of a marine limpet.</title>
        <authorList>
            <person name="Liu R."/>
            <person name="Dong C."/>
            <person name="Shao Z."/>
        </authorList>
    </citation>
    <scope>NUCLEOTIDE SEQUENCE [LARGE SCALE GENOMIC DNA]</scope>
    <source>
        <strain evidence="2 3">SA5d-4</strain>
    </source>
</reference>
<dbReference type="EMBL" id="NPIA01000013">
    <property type="protein sequence ID" value="OZM55783.1"/>
    <property type="molecule type" value="Genomic_DNA"/>
</dbReference>
<dbReference type="RefSeq" id="WP_094926687.1">
    <property type="nucleotide sequence ID" value="NZ_NPIA01000013.1"/>
</dbReference>
<evidence type="ECO:0000313" key="3">
    <source>
        <dbReference type="Proteomes" id="UP000217083"/>
    </source>
</evidence>
<evidence type="ECO:0000256" key="1">
    <source>
        <dbReference type="SAM" id="Phobius"/>
    </source>
</evidence>
<name>A0A263BPW2_9BACI</name>
<protein>
    <submittedName>
        <fullName evidence="2">Uncharacterized protein</fullName>
    </submittedName>
</protein>
<sequence length="255" mass="30281">MVNKKKYIYISCGFILVLLATIVYFSYFSQPSSFLTEEMLIEEINKTFPKANANQILEVFDVSEKHKYVPFITGEDDYGKSFWVWDKYKWRLAYIDTKGRPYIWKINKNDPASYHLVWNIHPDDQVKKGDFYMIRDRGYRTTEGQNKVYYPRVQVQRTISFEENAYGVLKIPHEWATYVQSIKDTQLAQQSKFDAFFNEFSVEQQIYFSWMPLNEASELTFPKRSVNGISYSNGDIDVDFVMPIDEMDIERGHER</sequence>
<dbReference type="AlphaFoldDB" id="A0A263BPW2"/>